<dbReference type="GO" id="GO:0043190">
    <property type="term" value="C:ATP-binding cassette (ABC) transporter complex"/>
    <property type="evidence" value="ECO:0007669"/>
    <property type="project" value="TreeGrafter"/>
</dbReference>
<keyword evidence="7" id="KW-1278">Translocase</keyword>
<proteinExistence type="inferred from homology"/>
<keyword evidence="8" id="KW-0472">Membrane</keyword>
<dbReference type="OrthoDB" id="501320at2"/>
<dbReference type="PANTHER" id="PTHR43553">
    <property type="entry name" value="HEAVY METAL TRANSPORTER"/>
    <property type="match status" value="1"/>
</dbReference>
<feature type="domain" description="ABC transporter" evidence="9">
    <location>
        <begin position="5"/>
        <end position="235"/>
    </location>
</feature>
<dbReference type="SMART" id="SM00382">
    <property type="entry name" value="AAA"/>
    <property type="match status" value="2"/>
</dbReference>
<dbReference type="InterPro" id="IPR003439">
    <property type="entry name" value="ABC_transporter-like_ATP-bd"/>
</dbReference>
<evidence type="ECO:0000313" key="13">
    <source>
        <dbReference type="Proteomes" id="UP000414364"/>
    </source>
</evidence>
<dbReference type="AlphaFoldDB" id="A0A5P0ZQ60"/>
<dbReference type="InterPro" id="IPR050095">
    <property type="entry name" value="ECF_ABC_transporter_ATP-bd"/>
</dbReference>
<name>A0A5P0ZQ60_9LACO</name>
<organism evidence="10 13">
    <name type="scientific">Companilactobacillus halodurans</name>
    <dbReference type="NCBI Taxonomy" id="2584183"/>
    <lineage>
        <taxon>Bacteria</taxon>
        <taxon>Bacillati</taxon>
        <taxon>Bacillota</taxon>
        <taxon>Bacilli</taxon>
        <taxon>Lactobacillales</taxon>
        <taxon>Lactobacillaceae</taxon>
        <taxon>Companilactobacillus</taxon>
    </lineage>
</organism>
<evidence type="ECO:0000256" key="5">
    <source>
        <dbReference type="ARBA" id="ARBA00022741"/>
    </source>
</evidence>
<evidence type="ECO:0000256" key="7">
    <source>
        <dbReference type="ARBA" id="ARBA00022967"/>
    </source>
</evidence>
<evidence type="ECO:0000256" key="6">
    <source>
        <dbReference type="ARBA" id="ARBA00022840"/>
    </source>
</evidence>
<keyword evidence="6 10" id="KW-0067">ATP-binding</keyword>
<dbReference type="EMBL" id="VDFP01000015">
    <property type="protein sequence ID" value="MQS76332.1"/>
    <property type="molecule type" value="Genomic_DNA"/>
</dbReference>
<evidence type="ECO:0000313" key="11">
    <source>
        <dbReference type="EMBL" id="MQS98186.1"/>
    </source>
</evidence>
<dbReference type="PROSITE" id="PS00211">
    <property type="entry name" value="ABC_TRANSPORTER_1"/>
    <property type="match status" value="1"/>
</dbReference>
<dbReference type="PROSITE" id="PS50893">
    <property type="entry name" value="ABC_TRANSPORTER_2"/>
    <property type="match status" value="2"/>
</dbReference>
<evidence type="ECO:0000259" key="9">
    <source>
        <dbReference type="PROSITE" id="PS50893"/>
    </source>
</evidence>
<evidence type="ECO:0000256" key="3">
    <source>
        <dbReference type="ARBA" id="ARBA00022448"/>
    </source>
</evidence>
<dbReference type="InterPro" id="IPR003593">
    <property type="entry name" value="AAA+_ATPase"/>
</dbReference>
<evidence type="ECO:0000313" key="10">
    <source>
        <dbReference type="EMBL" id="MQS76332.1"/>
    </source>
</evidence>
<comment type="subcellular location">
    <subcellularLocation>
        <location evidence="1">Cell membrane</location>
        <topology evidence="1">Peripheral membrane protein</topology>
    </subcellularLocation>
</comment>
<dbReference type="Pfam" id="PF00005">
    <property type="entry name" value="ABC_tran"/>
    <property type="match status" value="2"/>
</dbReference>
<dbReference type="SUPFAM" id="SSF52540">
    <property type="entry name" value="P-loop containing nucleoside triphosphate hydrolases"/>
    <property type="match status" value="2"/>
</dbReference>
<dbReference type="GO" id="GO:0016887">
    <property type="term" value="F:ATP hydrolysis activity"/>
    <property type="evidence" value="ECO:0007669"/>
    <property type="project" value="InterPro"/>
</dbReference>
<dbReference type="InterPro" id="IPR017871">
    <property type="entry name" value="ABC_transporter-like_CS"/>
</dbReference>
<keyword evidence="12" id="KW-1185">Reference proteome</keyword>
<dbReference type="CDD" id="cd03225">
    <property type="entry name" value="ABC_cobalt_CbiO_domain1"/>
    <property type="match status" value="2"/>
</dbReference>
<evidence type="ECO:0000256" key="8">
    <source>
        <dbReference type="ARBA" id="ARBA00023136"/>
    </source>
</evidence>
<evidence type="ECO:0000256" key="2">
    <source>
        <dbReference type="ARBA" id="ARBA00005417"/>
    </source>
</evidence>
<keyword evidence="3" id="KW-0813">Transport</keyword>
<accession>A0A5P0ZQ60</accession>
<gene>
    <name evidence="11" type="ORF">FHL05_09870</name>
    <name evidence="10" type="ORF">FHL06_08060</name>
</gene>
<comment type="similarity">
    <text evidence="2">Belongs to the ABC transporter superfamily.</text>
</comment>
<sequence>MVEILRCQNYSFQYNNSQKLSLNKLNFSVDQGDFVILIGDTGSGKSTLLKQFLPELLTGKVLSGQINSQYSRDANHFAYVSQFVDNQIVMETPKDELEFVLDNQGCNDNEISMRIAEIASYLGIVDLLEQEVSHLSGGQKQLVNLASALVLKPQVLLLDEPTAQLDPVASEKLLQIIHKLNQDFNLTVLLVEHEIEKEVSFANRLMILEKGKLILDEPIKQGLSKIFQAKHYRNYLTQIDRLALELNFKSVDLPLSNQQLTKLISKKTSNLQYVKPENKSKTNSIFSVKNLSFRFDFNGRKILNRINFQLEEGGSYCIVGPNGVGKTTLLKVLTQQLKPQTGKIKFLNKKITNDFYRQVFVLPQNPANLFIKATVKAELEFQLKENHSQKNLSEVLSEFSLEGLEEYSPYDLSGGQQEFLALALGFIKNPKILFLDEPTKGLDPNKRILLSKLLKDFQSEKKTVLINSHDLLFAADYADYVAMMFNGNLSQFQTPSDFFADKFFYTTEINKALRDIFPQALIWKDIKKIES</sequence>
<keyword evidence="4" id="KW-1003">Cell membrane</keyword>
<dbReference type="GO" id="GO:0042626">
    <property type="term" value="F:ATPase-coupled transmembrane transporter activity"/>
    <property type="evidence" value="ECO:0007669"/>
    <property type="project" value="TreeGrafter"/>
</dbReference>
<protein>
    <submittedName>
        <fullName evidence="10">ABC-F family ATP-binding cassette domain-containing protein</fullName>
    </submittedName>
</protein>
<evidence type="ECO:0000313" key="12">
    <source>
        <dbReference type="Proteomes" id="UP000371423"/>
    </source>
</evidence>
<dbReference type="Proteomes" id="UP000414364">
    <property type="component" value="Unassembled WGS sequence"/>
</dbReference>
<dbReference type="RefSeq" id="WP_153385727.1">
    <property type="nucleotide sequence ID" value="NZ_VDFO01000039.1"/>
</dbReference>
<reference evidence="12 13" key="1">
    <citation type="journal article" date="2019" name="Syst. Appl. Microbiol.">
        <title>Polyphasic characterization of two novel Lactobacillus spp. isolated from blown salami packages: Description of Lactobacillus halodurans sp. nov. and Lactobacillus salsicarnum sp. nov.</title>
        <authorList>
            <person name="Schuster J.A."/>
            <person name="Klingl A."/>
            <person name="Vogel R.F."/>
            <person name="Ehrmann M.A."/>
        </authorList>
    </citation>
    <scope>NUCLEOTIDE SEQUENCE [LARGE SCALE GENOMIC DNA]</scope>
    <source>
        <strain evidence="11 12">TMW 1.1920</strain>
        <strain evidence="10 13">TMW 1.2172</strain>
    </source>
</reference>
<feature type="domain" description="ABC transporter" evidence="9">
    <location>
        <begin position="286"/>
        <end position="511"/>
    </location>
</feature>
<evidence type="ECO:0000256" key="1">
    <source>
        <dbReference type="ARBA" id="ARBA00004202"/>
    </source>
</evidence>
<dbReference type="EMBL" id="VDFO01000039">
    <property type="protein sequence ID" value="MQS98186.1"/>
    <property type="molecule type" value="Genomic_DNA"/>
</dbReference>
<keyword evidence="5" id="KW-0547">Nucleotide-binding</keyword>
<dbReference type="InterPro" id="IPR015856">
    <property type="entry name" value="ABC_transpr_CbiO/EcfA_su"/>
</dbReference>
<dbReference type="GO" id="GO:0005524">
    <property type="term" value="F:ATP binding"/>
    <property type="evidence" value="ECO:0007669"/>
    <property type="project" value="UniProtKB-KW"/>
</dbReference>
<comment type="caution">
    <text evidence="10">The sequence shown here is derived from an EMBL/GenBank/DDBJ whole genome shotgun (WGS) entry which is preliminary data.</text>
</comment>
<dbReference type="InterPro" id="IPR027417">
    <property type="entry name" value="P-loop_NTPase"/>
</dbReference>
<evidence type="ECO:0000256" key="4">
    <source>
        <dbReference type="ARBA" id="ARBA00022475"/>
    </source>
</evidence>
<dbReference type="Gene3D" id="3.40.50.300">
    <property type="entry name" value="P-loop containing nucleotide triphosphate hydrolases"/>
    <property type="match status" value="2"/>
</dbReference>
<dbReference type="Proteomes" id="UP000371423">
    <property type="component" value="Unassembled WGS sequence"/>
</dbReference>